<dbReference type="PANTHER" id="PTHR46508:SF1">
    <property type="entry name" value="PHD FINGER FAMILY PROTEIN"/>
    <property type="match status" value="1"/>
</dbReference>
<feature type="region of interest" description="Disordered" evidence="7">
    <location>
        <begin position="946"/>
        <end position="981"/>
    </location>
</feature>
<dbReference type="PROSITE" id="PS50016">
    <property type="entry name" value="ZF_PHD_2"/>
    <property type="match status" value="1"/>
</dbReference>
<dbReference type="GO" id="GO:0008270">
    <property type="term" value="F:zinc ion binding"/>
    <property type="evidence" value="ECO:0007669"/>
    <property type="project" value="UniProtKB-KW"/>
</dbReference>
<evidence type="ECO:0000256" key="5">
    <source>
        <dbReference type="ARBA" id="ARBA00023242"/>
    </source>
</evidence>
<reference evidence="10 11" key="1">
    <citation type="submission" date="2019-09" db="EMBL/GenBank/DDBJ databases">
        <title>A chromosome-level genome assembly of the Chinese tupelo Nyssa sinensis.</title>
        <authorList>
            <person name="Yang X."/>
            <person name="Kang M."/>
            <person name="Yang Y."/>
            <person name="Xiong H."/>
            <person name="Wang M."/>
            <person name="Zhang Z."/>
            <person name="Wang Z."/>
            <person name="Wu H."/>
            <person name="Ma T."/>
            <person name="Liu J."/>
            <person name="Xi Z."/>
        </authorList>
    </citation>
    <scope>NUCLEOTIDE SEQUENCE [LARGE SCALE GENOMIC DNA]</scope>
    <source>
        <strain evidence="10">J267</strain>
        <tissue evidence="10">Leaf</tissue>
    </source>
</reference>
<keyword evidence="4" id="KW-0862">Zinc</keyword>
<gene>
    <name evidence="10" type="ORF">F0562_001926</name>
</gene>
<dbReference type="GO" id="GO:0005634">
    <property type="term" value="C:nucleus"/>
    <property type="evidence" value="ECO:0007669"/>
    <property type="project" value="UniProtKB-SubCell"/>
</dbReference>
<evidence type="ECO:0000256" key="4">
    <source>
        <dbReference type="ARBA" id="ARBA00022833"/>
    </source>
</evidence>
<dbReference type="InterPro" id="IPR047365">
    <property type="entry name" value="Tudor_AtPTM-like"/>
</dbReference>
<dbReference type="AlphaFoldDB" id="A0A5J5C8D8"/>
<sequence length="1263" mass="140687">MEAAVIKLERRGRKRRSKDVSNALADPQTKKRAVETRSTTALVGRYVMKEFKDSGIFLGKIVFYESGIYRVDYEDGDGEDLERGEVRRFLIGDDAFEDDMIARKKKLDELLSKKDVKMNTVEALSQLSNNGANEIDGVQVDGDPGSSSDSCEDDWDWDSSSEVAASPVPPPQLPPSSGNIGVPVEFVSHLFSVYSFLRSFSIRLFLSPFALDDFVGSLNCPVPNTLLDAIHVALMRALRRHLEMLSADGSELASKCLRCIDWSLLDTLTWPVYLVQYLMVMGYTKGTEWKGYYIDVLERDYYALSAGRKLIILQILCDDVLESAELRAEIDMREESEVGVDSDVVTTCAPKSGPRRVHPRYSKTSACKDQEAMEIIEESDEMKSSCNSSSLGYKCNEPVADAGVDQDGNGDECWLCGMDGTLLCCDGCPSAYHSRCIGVSKMFIPEGAWYCPECTISKIGPTIAKGTSLRGAEVFGVDLYGQVFLGTCNHLLVLKVSINSEPSLRYYSQNDIPKVLQALYLSVEHIASYLGICKAILQYWEIPEDVLSHLGRVEIGLNLVKKKEDGKCSTPSLILLGREGHKVLDMVEGENFTSCVTESGVENVAVSSLGNCCKEPGFNNSSFDTMSRTDHPEQRNNDVMARQVCPLMDTKFPEKIKVELTMSAGSVSQHAGLPDSMHRSLAEKSSVIKFAPCTSVNSNGSYKGNVSGMHVAPNMSLQSKEGNDPVSQRGEKILADDHLSMGSLFKPQAYMNHYFHGDFAASAAANLAILSSEENQVSESHALNNRRKVMSANISLQVKAFSSAATRFFWPGFEKKLVEVPRERCGWCLSCKAPVTSKKGCLLNAAASNAIKGAMKILSGLRPVKNGEGSLPGIATYVIFMEESLCGLTVGPFLSATYRRQWREQVERAMTYSAIKNLLLELEENIRVIALSDDWVKPGEDWSVESSSTQTATFAGGSTQKRGPSGRRRRKQSSMPEVTTDDCHKNMRDFIWWRGGMLSKLIYQKGILPHLLVKKAARQGGSKKIPGIYYGEGYEVPKRSRQFVWRAAVEMSRNASQLALQVRYLDLHVRWSDIVRPEQNLQDGKGPETEASAFRNAFICEKKIMESKIRYGVAFGNQKHLPSRVMKNIIEVEQSQDGKDKYWFSETHIPLYLIKEYEENVEKMLPLLADKPMNVLSKLQRRQLKASRKDTFSYLSLKRDKLDKCSCASCQLDVLLRNAVKCNACQGYCHDQCTISSTVHLNEEVEFLIICKQCHHTKASHSK</sequence>
<dbReference type="Proteomes" id="UP000325577">
    <property type="component" value="Linkage Group LG0"/>
</dbReference>
<organism evidence="10 11">
    <name type="scientific">Nyssa sinensis</name>
    <dbReference type="NCBI Taxonomy" id="561372"/>
    <lineage>
        <taxon>Eukaryota</taxon>
        <taxon>Viridiplantae</taxon>
        <taxon>Streptophyta</taxon>
        <taxon>Embryophyta</taxon>
        <taxon>Tracheophyta</taxon>
        <taxon>Spermatophyta</taxon>
        <taxon>Magnoliopsida</taxon>
        <taxon>eudicotyledons</taxon>
        <taxon>Gunneridae</taxon>
        <taxon>Pentapetalae</taxon>
        <taxon>asterids</taxon>
        <taxon>Cornales</taxon>
        <taxon>Nyssaceae</taxon>
        <taxon>Nyssa</taxon>
    </lineage>
</organism>
<accession>A0A5J5C8D8</accession>
<dbReference type="Pfam" id="PF02791">
    <property type="entry name" value="DDT"/>
    <property type="match status" value="1"/>
</dbReference>
<dbReference type="InterPro" id="IPR018501">
    <property type="entry name" value="DDT_dom"/>
</dbReference>
<dbReference type="SUPFAM" id="SSF57903">
    <property type="entry name" value="FYVE/PHD zinc finger"/>
    <property type="match status" value="1"/>
</dbReference>
<keyword evidence="11" id="KW-1185">Reference proteome</keyword>
<dbReference type="SMART" id="SM00249">
    <property type="entry name" value="PHD"/>
    <property type="match status" value="2"/>
</dbReference>
<evidence type="ECO:0000256" key="2">
    <source>
        <dbReference type="ARBA" id="ARBA00022723"/>
    </source>
</evidence>
<dbReference type="GO" id="GO:0000785">
    <property type="term" value="C:chromatin"/>
    <property type="evidence" value="ECO:0007669"/>
    <property type="project" value="UniProtKB-ARBA"/>
</dbReference>
<feature type="domain" description="PHD-type" evidence="8">
    <location>
        <begin position="410"/>
        <end position="457"/>
    </location>
</feature>
<evidence type="ECO:0000313" key="11">
    <source>
        <dbReference type="Proteomes" id="UP000325577"/>
    </source>
</evidence>
<dbReference type="OrthoDB" id="784962at2759"/>
<feature type="region of interest" description="Disordered" evidence="7">
    <location>
        <begin position="132"/>
        <end position="176"/>
    </location>
</feature>
<proteinExistence type="predicted"/>
<evidence type="ECO:0000259" key="8">
    <source>
        <dbReference type="PROSITE" id="PS50016"/>
    </source>
</evidence>
<evidence type="ECO:0000259" key="9">
    <source>
        <dbReference type="PROSITE" id="PS50827"/>
    </source>
</evidence>
<dbReference type="InterPro" id="IPR028942">
    <property type="entry name" value="WHIM1_dom"/>
</dbReference>
<evidence type="ECO:0008006" key="12">
    <source>
        <dbReference type="Google" id="ProtNLM"/>
    </source>
</evidence>
<dbReference type="CDD" id="cd15532">
    <property type="entry name" value="PHD2_CHD_II"/>
    <property type="match status" value="1"/>
</dbReference>
<dbReference type="Pfam" id="PF15612">
    <property type="entry name" value="WHIM1"/>
    <property type="match status" value="1"/>
</dbReference>
<dbReference type="Gene3D" id="3.30.40.10">
    <property type="entry name" value="Zinc/RING finger domain, C3HC4 (zinc finger)"/>
    <property type="match status" value="1"/>
</dbReference>
<dbReference type="PROSITE" id="PS50827">
    <property type="entry name" value="DDT"/>
    <property type="match status" value="1"/>
</dbReference>
<feature type="domain" description="DDT" evidence="9">
    <location>
        <begin position="184"/>
        <end position="244"/>
    </location>
</feature>
<protein>
    <recommendedName>
        <fullName evidence="12">PHD-type domain-containing protein</fullName>
    </recommendedName>
</protein>
<dbReference type="CDD" id="cd20401">
    <property type="entry name" value="Tudor_AtPTM-like"/>
    <property type="match status" value="1"/>
</dbReference>
<dbReference type="PROSITE" id="PS01359">
    <property type="entry name" value="ZF_PHD_1"/>
    <property type="match status" value="1"/>
</dbReference>
<feature type="compositionally biased region" description="Polar residues" evidence="7">
    <location>
        <begin position="946"/>
        <end position="962"/>
    </location>
</feature>
<evidence type="ECO:0000256" key="1">
    <source>
        <dbReference type="ARBA" id="ARBA00004123"/>
    </source>
</evidence>
<dbReference type="InterPro" id="IPR019787">
    <property type="entry name" value="Znf_PHD-finger"/>
</dbReference>
<keyword evidence="5" id="KW-0539">Nucleus</keyword>
<dbReference type="EMBL" id="CM018031">
    <property type="protein sequence ID" value="KAA8550242.1"/>
    <property type="molecule type" value="Genomic_DNA"/>
</dbReference>
<dbReference type="InterPro" id="IPR011011">
    <property type="entry name" value="Znf_FYVE_PHD"/>
</dbReference>
<keyword evidence="2" id="KW-0479">Metal-binding</keyword>
<dbReference type="Pfam" id="PF00628">
    <property type="entry name" value="PHD"/>
    <property type="match status" value="1"/>
</dbReference>
<dbReference type="Pfam" id="PF21743">
    <property type="entry name" value="PTM_DIR17_Tudor"/>
    <property type="match status" value="1"/>
</dbReference>
<dbReference type="InterPro" id="IPR013083">
    <property type="entry name" value="Znf_RING/FYVE/PHD"/>
</dbReference>
<feature type="compositionally biased region" description="Acidic residues" evidence="7">
    <location>
        <begin position="150"/>
        <end position="159"/>
    </location>
</feature>
<name>A0A5J5C8D8_9ASTE</name>
<evidence type="ECO:0000256" key="6">
    <source>
        <dbReference type="PROSITE-ProRule" id="PRU00146"/>
    </source>
</evidence>
<keyword evidence="3 6" id="KW-0863">Zinc-finger</keyword>
<dbReference type="InterPro" id="IPR056618">
    <property type="entry name" value="Chromo_PTM"/>
</dbReference>
<feature type="region of interest" description="Disordered" evidence="7">
    <location>
        <begin position="10"/>
        <end position="31"/>
    </location>
</feature>
<evidence type="ECO:0000256" key="3">
    <source>
        <dbReference type="ARBA" id="ARBA00022771"/>
    </source>
</evidence>
<dbReference type="InterPro" id="IPR001965">
    <property type="entry name" value="Znf_PHD"/>
</dbReference>
<dbReference type="Pfam" id="PF24294">
    <property type="entry name" value="Chromo_PTM"/>
    <property type="match status" value="1"/>
</dbReference>
<evidence type="ECO:0000313" key="10">
    <source>
        <dbReference type="EMBL" id="KAA8550242.1"/>
    </source>
</evidence>
<dbReference type="InterPro" id="IPR019786">
    <property type="entry name" value="Zinc_finger_PHD-type_CS"/>
</dbReference>
<dbReference type="SMART" id="SM00571">
    <property type="entry name" value="DDT"/>
    <property type="match status" value="1"/>
</dbReference>
<comment type="subcellular location">
    <subcellularLocation>
        <location evidence="1">Nucleus</location>
    </subcellularLocation>
</comment>
<evidence type="ECO:0000256" key="7">
    <source>
        <dbReference type="SAM" id="MobiDB-lite"/>
    </source>
</evidence>
<dbReference type="PANTHER" id="PTHR46508">
    <property type="entry name" value="PHD FINGER FAMILY PROTEIN"/>
    <property type="match status" value="1"/>
</dbReference>